<evidence type="ECO:0000256" key="4">
    <source>
        <dbReference type="ARBA" id="ARBA00022645"/>
    </source>
</evidence>
<keyword evidence="6" id="KW-0479">Metal-binding</keyword>
<dbReference type="GO" id="GO:0005615">
    <property type="term" value="C:extracellular space"/>
    <property type="evidence" value="ECO:0007669"/>
    <property type="project" value="TreeGrafter"/>
</dbReference>
<reference evidence="17" key="1">
    <citation type="submission" date="2020-09" db="EMBL/GenBank/DDBJ databases">
        <authorList>
            <person name="Kikuchi T."/>
        </authorList>
    </citation>
    <scope>NUCLEOTIDE SEQUENCE</scope>
    <source>
        <strain evidence="17">SH1</strain>
    </source>
</reference>
<comment type="caution">
    <text evidence="17">The sequence shown here is derived from an EMBL/GenBank/DDBJ whole genome shotgun (WGS) entry which is preliminary data.</text>
</comment>
<dbReference type="SMART" id="SM00631">
    <property type="entry name" value="Zn_pept"/>
    <property type="match status" value="1"/>
</dbReference>
<keyword evidence="5" id="KW-0645">Protease</keyword>
<dbReference type="AlphaFoldDB" id="A0A811JVB7"/>
<keyword evidence="7 15" id="KW-0732">Signal</keyword>
<dbReference type="InterPro" id="IPR003146">
    <property type="entry name" value="M14A_act_pep"/>
</dbReference>
<dbReference type="PROSITE" id="PS52035">
    <property type="entry name" value="PEPTIDASE_M14"/>
    <property type="match status" value="1"/>
</dbReference>
<dbReference type="FunFam" id="3.40.630.10:FF:000084">
    <property type="entry name" value="Carboxypeptidase B2"/>
    <property type="match status" value="1"/>
</dbReference>
<dbReference type="EMBL" id="CAJFCW020000001">
    <property type="protein sequence ID" value="CAG9085358.1"/>
    <property type="molecule type" value="Genomic_DNA"/>
</dbReference>
<evidence type="ECO:0000256" key="2">
    <source>
        <dbReference type="ARBA" id="ARBA00003091"/>
    </source>
</evidence>
<evidence type="ECO:0000256" key="13">
    <source>
        <dbReference type="ARBA" id="ARBA00023157"/>
    </source>
</evidence>
<evidence type="ECO:0000256" key="3">
    <source>
        <dbReference type="ARBA" id="ARBA00005988"/>
    </source>
</evidence>
<dbReference type="SUPFAM" id="SSF54897">
    <property type="entry name" value="Protease propeptides/inhibitors"/>
    <property type="match status" value="1"/>
</dbReference>
<organism evidence="17 18">
    <name type="scientific">Bursaphelenchus okinawaensis</name>
    <dbReference type="NCBI Taxonomy" id="465554"/>
    <lineage>
        <taxon>Eukaryota</taxon>
        <taxon>Metazoa</taxon>
        <taxon>Ecdysozoa</taxon>
        <taxon>Nematoda</taxon>
        <taxon>Chromadorea</taxon>
        <taxon>Rhabditida</taxon>
        <taxon>Tylenchina</taxon>
        <taxon>Tylenchomorpha</taxon>
        <taxon>Aphelenchoidea</taxon>
        <taxon>Aphelenchoididae</taxon>
        <taxon>Bursaphelenchus</taxon>
    </lineage>
</organism>
<dbReference type="Pfam" id="PF02244">
    <property type="entry name" value="Propep_M14"/>
    <property type="match status" value="1"/>
</dbReference>
<evidence type="ECO:0000256" key="5">
    <source>
        <dbReference type="ARBA" id="ARBA00022670"/>
    </source>
</evidence>
<dbReference type="Pfam" id="PF00246">
    <property type="entry name" value="Peptidase_M14"/>
    <property type="match status" value="1"/>
</dbReference>
<dbReference type="Proteomes" id="UP000614601">
    <property type="component" value="Unassembled WGS sequence"/>
</dbReference>
<dbReference type="PROSITE" id="PS00132">
    <property type="entry name" value="CARBOXYPEPT_ZN_1"/>
    <property type="match status" value="1"/>
</dbReference>
<keyword evidence="13" id="KW-1015">Disulfide bond</keyword>
<feature type="chain" id="PRO_5035594469" description="Peptidase M14 domain-containing protein" evidence="15">
    <location>
        <begin position="26"/>
        <end position="451"/>
    </location>
</feature>
<dbReference type="PANTHER" id="PTHR11705">
    <property type="entry name" value="PROTEASE FAMILY M14 CARBOXYPEPTIDASE A,B"/>
    <property type="match status" value="1"/>
</dbReference>
<evidence type="ECO:0000256" key="9">
    <source>
        <dbReference type="ARBA" id="ARBA00022833"/>
    </source>
</evidence>
<comment type="similarity">
    <text evidence="3 14">Belongs to the peptidase M14 family.</text>
</comment>
<dbReference type="Gene3D" id="3.30.70.340">
    <property type="entry name" value="Metallocarboxypeptidase-like"/>
    <property type="match status" value="1"/>
</dbReference>
<evidence type="ECO:0000256" key="11">
    <source>
        <dbReference type="ARBA" id="ARBA00023049"/>
    </source>
</evidence>
<evidence type="ECO:0000256" key="14">
    <source>
        <dbReference type="PROSITE-ProRule" id="PRU01379"/>
    </source>
</evidence>
<dbReference type="InterPro" id="IPR057246">
    <property type="entry name" value="CARBOXYPEPT_ZN_1"/>
</dbReference>
<protein>
    <recommendedName>
        <fullName evidence="16">Peptidase M14 domain-containing protein</fullName>
    </recommendedName>
</protein>
<gene>
    <name evidence="17" type="ORF">BOKJ2_LOCUS2052</name>
</gene>
<dbReference type="Gene3D" id="3.40.630.10">
    <property type="entry name" value="Zn peptidases"/>
    <property type="match status" value="1"/>
</dbReference>
<feature type="signal peptide" evidence="15">
    <location>
        <begin position="1"/>
        <end position="25"/>
    </location>
</feature>
<evidence type="ECO:0000256" key="12">
    <source>
        <dbReference type="ARBA" id="ARBA00023145"/>
    </source>
</evidence>
<evidence type="ECO:0000256" key="7">
    <source>
        <dbReference type="ARBA" id="ARBA00022729"/>
    </source>
</evidence>
<evidence type="ECO:0000256" key="8">
    <source>
        <dbReference type="ARBA" id="ARBA00022801"/>
    </source>
</evidence>
<dbReference type="PANTHER" id="PTHR11705:SF143">
    <property type="entry name" value="SLL0236 PROTEIN"/>
    <property type="match status" value="1"/>
</dbReference>
<keyword evidence="12" id="KW-0865">Zymogen</keyword>
<sequence>MTFDRTRGSLYTILVVIFLSNSCLAEYVRYDRAKTYSFDCPEEFRKIIENHPKFRATRNKVTLELWSYQRGTSDNAIAFVTPEAEAQFLSLLQHYQLKYRVLNQNVQKAYDKEKRRMKKRKFRLSSDAKGILSMDEYHTYEEIEQYFKDIDEVYSEKCKLFNISATYENRTVYGIKVSQNLTQDTVKPSVVVVSGLHAREWLGHATALYILNELVHNRQNKTIHWMLQHFDCYIIPVGNPDGYVHTINKNRLWRKTRSINLGGVGVDMNRNFGYHWGEEPESNLPYDEVYAGPEPFSEVETKGIVNFINNTIKNHAIYLDIHAFMQAFLMPWGYTKSKPEEYRYLKEVCANIVKRIKMSNGNTYSCGTPPDLLYITAGTSMDYYYSQGVPISMSVEVRPFSAEANMTESVFKASMAWPPDQIVPTGKEVLVSLHEMAKYYINHEEELGRNK</sequence>
<accession>A0A811JVB7</accession>
<dbReference type="PRINTS" id="PR00765">
    <property type="entry name" value="CRBOXYPTASEA"/>
</dbReference>
<dbReference type="InterPro" id="IPR000834">
    <property type="entry name" value="Peptidase_M14"/>
</dbReference>
<dbReference type="SUPFAM" id="SSF53187">
    <property type="entry name" value="Zn-dependent exopeptidases"/>
    <property type="match status" value="1"/>
</dbReference>
<keyword evidence="10" id="KW-0843">Virulence</keyword>
<keyword evidence="11" id="KW-0482">Metalloprotease</keyword>
<feature type="active site" description="Proton donor/acceptor" evidence="14">
    <location>
        <position position="396"/>
    </location>
</feature>
<dbReference type="GO" id="GO:0006508">
    <property type="term" value="P:proteolysis"/>
    <property type="evidence" value="ECO:0007669"/>
    <property type="project" value="UniProtKB-KW"/>
</dbReference>
<dbReference type="GO" id="GO:0004181">
    <property type="term" value="F:metallocarboxypeptidase activity"/>
    <property type="evidence" value="ECO:0007669"/>
    <property type="project" value="InterPro"/>
</dbReference>
<evidence type="ECO:0000259" key="16">
    <source>
        <dbReference type="PROSITE" id="PS52035"/>
    </source>
</evidence>
<keyword evidence="8" id="KW-0378">Hydrolase</keyword>
<dbReference type="Proteomes" id="UP000783686">
    <property type="component" value="Unassembled WGS sequence"/>
</dbReference>
<dbReference type="OrthoDB" id="3626597at2759"/>
<evidence type="ECO:0000256" key="15">
    <source>
        <dbReference type="SAM" id="SignalP"/>
    </source>
</evidence>
<dbReference type="InterPro" id="IPR036990">
    <property type="entry name" value="M14A-like_propep"/>
</dbReference>
<evidence type="ECO:0000313" key="18">
    <source>
        <dbReference type="Proteomes" id="UP000614601"/>
    </source>
</evidence>
<dbReference type="EMBL" id="CAJFDH010000001">
    <property type="protein sequence ID" value="CAD5207368.1"/>
    <property type="molecule type" value="Genomic_DNA"/>
</dbReference>
<dbReference type="GO" id="GO:0008270">
    <property type="term" value="F:zinc ion binding"/>
    <property type="evidence" value="ECO:0007669"/>
    <property type="project" value="InterPro"/>
</dbReference>
<evidence type="ECO:0000256" key="10">
    <source>
        <dbReference type="ARBA" id="ARBA00023026"/>
    </source>
</evidence>
<comment type="function">
    <text evidence="2">Extracellular metalloprotease that contributes to pathogenicity.</text>
</comment>
<keyword evidence="9" id="KW-0862">Zinc</keyword>
<evidence type="ECO:0000256" key="1">
    <source>
        <dbReference type="ARBA" id="ARBA00001947"/>
    </source>
</evidence>
<name>A0A811JVB7_9BILA</name>
<evidence type="ECO:0000313" key="17">
    <source>
        <dbReference type="EMBL" id="CAD5207368.1"/>
    </source>
</evidence>
<proteinExistence type="inferred from homology"/>
<keyword evidence="18" id="KW-1185">Reference proteome</keyword>
<comment type="cofactor">
    <cofactor evidence="1">
        <name>Zn(2+)</name>
        <dbReference type="ChEBI" id="CHEBI:29105"/>
    </cofactor>
</comment>
<keyword evidence="4" id="KW-0121">Carboxypeptidase</keyword>
<evidence type="ECO:0000256" key="6">
    <source>
        <dbReference type="ARBA" id="ARBA00022723"/>
    </source>
</evidence>
<feature type="domain" description="Peptidase M14" evidence="16">
    <location>
        <begin position="136"/>
        <end position="440"/>
    </location>
</feature>